<dbReference type="KEGG" id="abut:Ami103574_00470"/>
<dbReference type="PANTHER" id="PTHR37314">
    <property type="entry name" value="SLR0142 PROTEIN"/>
    <property type="match status" value="1"/>
</dbReference>
<evidence type="ECO:0000313" key="2">
    <source>
        <dbReference type="EMBL" id="QIB70646.1"/>
    </source>
</evidence>
<name>A0A858C1W2_9FIRM</name>
<keyword evidence="3" id="KW-1185">Reference proteome</keyword>
<dbReference type="Pfam" id="PF06912">
    <property type="entry name" value="DUF1275"/>
    <property type="match status" value="1"/>
</dbReference>
<dbReference type="PANTHER" id="PTHR37314:SF4">
    <property type="entry name" value="UPF0700 TRANSMEMBRANE PROTEIN YOAK"/>
    <property type="match status" value="1"/>
</dbReference>
<proteinExistence type="predicted"/>
<feature type="transmembrane region" description="Helical" evidence="1">
    <location>
        <begin position="194"/>
        <end position="210"/>
    </location>
</feature>
<keyword evidence="1" id="KW-1133">Transmembrane helix</keyword>
<accession>A0A858C1W2</accession>
<dbReference type="Proteomes" id="UP000466848">
    <property type="component" value="Chromosome"/>
</dbReference>
<keyword evidence="1" id="KW-0472">Membrane</keyword>
<sequence length="216" mass="23889">MSESYLLGALLAAVGGYLDAYTYVCRGQVFANAQTGNMVLMGIQLAQGHVRQALYYLVPILTFFVGICFVELLRHRCPAGGRLHWRQGAIAIEFVALAAVAFLPQESYNPLAIIVVSFVCAVQAQSFRKFNGNAFASTMCTGNLRSASEHFYRFTSSRNRQELYICLEYLLIIGFFILGAGAGCFLTRLYDIKAVWLVCVALALAFVLMVKRPAQQ</sequence>
<keyword evidence="1" id="KW-0812">Transmembrane</keyword>
<reference evidence="2 3" key="1">
    <citation type="submission" date="2020-02" db="EMBL/GenBank/DDBJ databases">
        <authorList>
            <person name="Kim Y.B."/>
            <person name="Roh S.W."/>
        </authorList>
    </citation>
    <scope>NUCLEOTIDE SEQUENCE [LARGE SCALE GENOMIC DNA]</scope>
    <source>
        <strain evidence="2 3">DSM 103574</strain>
    </source>
</reference>
<organism evidence="2 3">
    <name type="scientific">Aminipila butyrica</name>
    <dbReference type="NCBI Taxonomy" id="433296"/>
    <lineage>
        <taxon>Bacteria</taxon>
        <taxon>Bacillati</taxon>
        <taxon>Bacillota</taxon>
        <taxon>Clostridia</taxon>
        <taxon>Peptostreptococcales</taxon>
        <taxon>Anaerovoracaceae</taxon>
        <taxon>Aminipila</taxon>
    </lineage>
</organism>
<gene>
    <name evidence="2" type="ORF">Ami103574_00470</name>
</gene>
<feature type="transmembrane region" description="Helical" evidence="1">
    <location>
        <begin position="163"/>
        <end position="188"/>
    </location>
</feature>
<dbReference type="EMBL" id="CP048649">
    <property type="protein sequence ID" value="QIB70646.1"/>
    <property type="molecule type" value="Genomic_DNA"/>
</dbReference>
<evidence type="ECO:0000256" key="1">
    <source>
        <dbReference type="SAM" id="Phobius"/>
    </source>
</evidence>
<evidence type="ECO:0000313" key="3">
    <source>
        <dbReference type="Proteomes" id="UP000466848"/>
    </source>
</evidence>
<feature type="transmembrane region" description="Helical" evidence="1">
    <location>
        <begin position="53"/>
        <end position="73"/>
    </location>
</feature>
<dbReference type="InterPro" id="IPR010699">
    <property type="entry name" value="DUF1275"/>
</dbReference>
<protein>
    <submittedName>
        <fullName evidence="2">DUF1275 domain-containing protein</fullName>
    </submittedName>
</protein>
<dbReference type="AlphaFoldDB" id="A0A858C1W2"/>